<dbReference type="EMBL" id="CAJVQB010001558">
    <property type="protein sequence ID" value="CAG8540734.1"/>
    <property type="molecule type" value="Genomic_DNA"/>
</dbReference>
<protein>
    <submittedName>
        <fullName evidence="1">44984_t:CDS:1</fullName>
    </submittedName>
    <submittedName>
        <fullName evidence="2">44987_t:CDS:1</fullName>
    </submittedName>
</protein>
<sequence>AARAGTQLVDTQDFKKFQLDYQKYKSKNINIAIFIAFISSSLKRKVNSNNNLDNNIIAASKNKNSISKASNLSLIESSIKKMS</sequence>
<comment type="caution">
    <text evidence="2">The sequence shown here is derived from an EMBL/GenBank/DDBJ whole genome shotgun (WGS) entry which is preliminary data.</text>
</comment>
<organism evidence="2 3">
    <name type="scientific">Gigaspora margarita</name>
    <dbReference type="NCBI Taxonomy" id="4874"/>
    <lineage>
        <taxon>Eukaryota</taxon>
        <taxon>Fungi</taxon>
        <taxon>Fungi incertae sedis</taxon>
        <taxon>Mucoromycota</taxon>
        <taxon>Glomeromycotina</taxon>
        <taxon>Glomeromycetes</taxon>
        <taxon>Diversisporales</taxon>
        <taxon>Gigasporaceae</taxon>
        <taxon>Gigaspora</taxon>
    </lineage>
</organism>
<accession>A0ABM8W6U5</accession>
<gene>
    <name evidence="1" type="ORF">GMARGA_LOCUS4068</name>
    <name evidence="2" type="ORF">GMARGA_LOCUS4071</name>
</gene>
<proteinExistence type="predicted"/>
<name>A0ABM8W6U5_GIGMA</name>
<evidence type="ECO:0000313" key="1">
    <source>
        <dbReference type="EMBL" id="CAG8540734.1"/>
    </source>
</evidence>
<feature type="non-terminal residue" evidence="2">
    <location>
        <position position="1"/>
    </location>
</feature>
<dbReference type="Proteomes" id="UP000789901">
    <property type="component" value="Unassembled WGS sequence"/>
</dbReference>
<reference evidence="2 3" key="1">
    <citation type="submission" date="2021-06" db="EMBL/GenBank/DDBJ databases">
        <authorList>
            <person name="Kallberg Y."/>
            <person name="Tangrot J."/>
            <person name="Rosling A."/>
        </authorList>
    </citation>
    <scope>NUCLEOTIDE SEQUENCE [LARGE SCALE GENOMIC DNA]</scope>
    <source>
        <strain evidence="2 3">120-4 pot B 10/14</strain>
    </source>
</reference>
<dbReference type="EMBL" id="CAJVQB010001558">
    <property type="protein sequence ID" value="CAG8540791.1"/>
    <property type="molecule type" value="Genomic_DNA"/>
</dbReference>
<evidence type="ECO:0000313" key="3">
    <source>
        <dbReference type="Proteomes" id="UP000789901"/>
    </source>
</evidence>
<evidence type="ECO:0000313" key="2">
    <source>
        <dbReference type="EMBL" id="CAG8540791.1"/>
    </source>
</evidence>
<keyword evidence="3" id="KW-1185">Reference proteome</keyword>